<evidence type="ECO:0000313" key="3">
    <source>
        <dbReference type="Proteomes" id="UP000179627"/>
    </source>
</evidence>
<sequence length="291" mass="30900">MTSHGVRPDGGRGGRVVELYRYPLKGFSPEGLGEVTLSAGDGVPGDRMFALARPDTAYSEDAPEFLPKTRFVMLQKDEAIARVHTSYDPATGVLAYGLARETGGETGVTGVAVERADLASAQGRQAFEEFVQKLLGPRLGGRPRLVAARPPHRFTDAGGGGDAFMHAVSVINLASVRDLADRIGQPVDPLRFRANVYVDGIRPWAELGWTGLELGLGAARVQVLARTPRCAATTVNPGTGVRDIRMLKELSSNYGHTDCGIYVTVLTGATLRPGAPLTPPVGHEEDLLCGS</sequence>
<dbReference type="OrthoDB" id="9793178at2"/>
<evidence type="ECO:0000313" key="2">
    <source>
        <dbReference type="EMBL" id="OHV38372.1"/>
    </source>
</evidence>
<accession>A0A1S1QZ94</accession>
<proteinExistence type="predicted"/>
<reference evidence="3" key="1">
    <citation type="submission" date="2016-07" db="EMBL/GenBank/DDBJ databases">
        <title>Sequence Frankia sp. strain CcI1.17.</title>
        <authorList>
            <person name="Ghodhbane-Gtari F."/>
            <person name="Swanson E."/>
            <person name="Gueddou A."/>
            <person name="Morris K."/>
            <person name="Hezbri K."/>
            <person name="Ktari A."/>
            <person name="Nouioui I."/>
            <person name="Abebe-Akele F."/>
            <person name="Simpson S."/>
            <person name="Thomas K."/>
            <person name="Gtari M."/>
            <person name="Tisa L.S."/>
            <person name="Hurst S."/>
        </authorList>
    </citation>
    <scope>NUCLEOTIDE SEQUENCE [LARGE SCALE GENOMIC DNA]</scope>
    <source>
        <strain evidence="3">Cc1.17</strain>
    </source>
</reference>
<dbReference type="Proteomes" id="UP000179627">
    <property type="component" value="Unassembled WGS sequence"/>
</dbReference>
<dbReference type="AlphaFoldDB" id="A0A1S1QZ94"/>
<organism evidence="2 3">
    <name type="scientific">Parafrankia colletiae</name>
    <dbReference type="NCBI Taxonomy" id="573497"/>
    <lineage>
        <taxon>Bacteria</taxon>
        <taxon>Bacillati</taxon>
        <taxon>Actinomycetota</taxon>
        <taxon>Actinomycetes</taxon>
        <taxon>Frankiales</taxon>
        <taxon>Frankiaceae</taxon>
        <taxon>Parafrankia</taxon>
    </lineage>
</organism>
<dbReference type="RefSeq" id="WP_071084117.1">
    <property type="nucleotide sequence ID" value="NZ_MBLM01000109.1"/>
</dbReference>
<dbReference type="EMBL" id="MBLM01000109">
    <property type="protein sequence ID" value="OHV38372.1"/>
    <property type="molecule type" value="Genomic_DNA"/>
</dbReference>
<dbReference type="Gene3D" id="2.40.33.20">
    <property type="entry name" value="PK beta-barrel domain-like"/>
    <property type="match status" value="1"/>
</dbReference>
<dbReference type="InterPro" id="IPR005302">
    <property type="entry name" value="MoCF_Sase_C"/>
</dbReference>
<dbReference type="PROSITE" id="PS51340">
    <property type="entry name" value="MOSC"/>
    <property type="match status" value="1"/>
</dbReference>
<dbReference type="GO" id="GO:0030151">
    <property type="term" value="F:molybdenum ion binding"/>
    <property type="evidence" value="ECO:0007669"/>
    <property type="project" value="InterPro"/>
</dbReference>
<name>A0A1S1QZ94_9ACTN</name>
<evidence type="ECO:0000259" key="1">
    <source>
        <dbReference type="PROSITE" id="PS51340"/>
    </source>
</evidence>
<gene>
    <name evidence="2" type="ORF">CC117_15690</name>
</gene>
<dbReference type="InterPro" id="IPR011037">
    <property type="entry name" value="Pyrv_Knase-like_insert_dom_sf"/>
</dbReference>
<comment type="caution">
    <text evidence="2">The sequence shown here is derived from an EMBL/GenBank/DDBJ whole genome shotgun (WGS) entry which is preliminary data.</text>
</comment>
<dbReference type="GO" id="GO:0030170">
    <property type="term" value="F:pyridoxal phosphate binding"/>
    <property type="evidence" value="ECO:0007669"/>
    <property type="project" value="InterPro"/>
</dbReference>
<dbReference type="GO" id="GO:0003824">
    <property type="term" value="F:catalytic activity"/>
    <property type="evidence" value="ECO:0007669"/>
    <property type="project" value="InterPro"/>
</dbReference>
<keyword evidence="3" id="KW-1185">Reference proteome</keyword>
<protein>
    <submittedName>
        <fullName evidence="2">Sulfurase</fullName>
    </submittedName>
</protein>
<dbReference type="Pfam" id="PF03473">
    <property type="entry name" value="MOSC"/>
    <property type="match status" value="1"/>
</dbReference>
<dbReference type="SUPFAM" id="SSF50800">
    <property type="entry name" value="PK beta-barrel domain-like"/>
    <property type="match status" value="1"/>
</dbReference>
<feature type="domain" description="MOSC" evidence="1">
    <location>
        <begin position="132"/>
        <end position="280"/>
    </location>
</feature>